<dbReference type="PROSITE" id="PS51186">
    <property type="entry name" value="GNAT"/>
    <property type="match status" value="1"/>
</dbReference>
<feature type="domain" description="N-acetyltransferase" evidence="3">
    <location>
        <begin position="2"/>
        <end position="166"/>
    </location>
</feature>
<accession>A0AAP5H3U5</accession>
<dbReference type="Pfam" id="PF00583">
    <property type="entry name" value="Acetyltransf_1"/>
    <property type="match status" value="1"/>
</dbReference>
<sequence>MVKIRFAANEDIPYIQSIAHETWTYTYGEIYTEEYIRDFISRAYSSENLRLSIERDLQSAKRSFLIAECNEKPVGYAQTRQVSEEEYELLRIYVRPEFHKMGIGNGFIQEYIQILQPIHQLFAWVGKENQVGRAFYEKRGFVVVAEKTETIQGQNKTQVKYVLHIS</sequence>
<evidence type="ECO:0000256" key="2">
    <source>
        <dbReference type="ARBA" id="ARBA00023315"/>
    </source>
</evidence>
<keyword evidence="4" id="KW-0687">Ribonucleoprotein</keyword>
<dbReference type="Gene3D" id="3.40.630.30">
    <property type="match status" value="1"/>
</dbReference>
<protein>
    <submittedName>
        <fullName evidence="4">Ribosomal protein S18 acetylase RimI-like enzyme</fullName>
    </submittedName>
</protein>
<dbReference type="AlphaFoldDB" id="A0AAP5H3U5"/>
<dbReference type="Proteomes" id="UP001254832">
    <property type="component" value="Unassembled WGS sequence"/>
</dbReference>
<dbReference type="SUPFAM" id="SSF55729">
    <property type="entry name" value="Acyl-CoA N-acyltransferases (Nat)"/>
    <property type="match status" value="1"/>
</dbReference>
<dbReference type="GO" id="GO:0016747">
    <property type="term" value="F:acyltransferase activity, transferring groups other than amino-acyl groups"/>
    <property type="evidence" value="ECO:0007669"/>
    <property type="project" value="InterPro"/>
</dbReference>
<name>A0AAP5H3U5_PAEAM</name>
<proteinExistence type="predicted"/>
<keyword evidence="2" id="KW-0012">Acyltransferase</keyword>
<dbReference type="InterPro" id="IPR050832">
    <property type="entry name" value="Bact_Acetyltransf"/>
</dbReference>
<evidence type="ECO:0000313" key="4">
    <source>
        <dbReference type="EMBL" id="MDR6724258.1"/>
    </source>
</evidence>
<gene>
    <name evidence="4" type="ORF">J2W91_002726</name>
</gene>
<keyword evidence="4" id="KW-0689">Ribosomal protein</keyword>
<evidence type="ECO:0000256" key="1">
    <source>
        <dbReference type="ARBA" id="ARBA00022679"/>
    </source>
</evidence>
<evidence type="ECO:0000259" key="3">
    <source>
        <dbReference type="PROSITE" id="PS51186"/>
    </source>
</evidence>
<evidence type="ECO:0000313" key="5">
    <source>
        <dbReference type="Proteomes" id="UP001254832"/>
    </source>
</evidence>
<dbReference type="EMBL" id="JAVDTR010000007">
    <property type="protein sequence ID" value="MDR6724258.1"/>
    <property type="molecule type" value="Genomic_DNA"/>
</dbReference>
<dbReference type="InterPro" id="IPR000182">
    <property type="entry name" value="GNAT_dom"/>
</dbReference>
<dbReference type="CDD" id="cd04301">
    <property type="entry name" value="NAT_SF"/>
    <property type="match status" value="1"/>
</dbReference>
<keyword evidence="1" id="KW-0808">Transferase</keyword>
<reference evidence="4" key="1">
    <citation type="submission" date="2023-07" db="EMBL/GenBank/DDBJ databases">
        <title>Sorghum-associated microbial communities from plants grown in Nebraska, USA.</title>
        <authorList>
            <person name="Schachtman D."/>
        </authorList>
    </citation>
    <scope>NUCLEOTIDE SEQUENCE</scope>
    <source>
        <strain evidence="4">BE80</strain>
    </source>
</reference>
<comment type="caution">
    <text evidence="4">The sequence shown here is derived from an EMBL/GenBank/DDBJ whole genome shotgun (WGS) entry which is preliminary data.</text>
</comment>
<dbReference type="InterPro" id="IPR016181">
    <property type="entry name" value="Acyl_CoA_acyltransferase"/>
</dbReference>
<dbReference type="PANTHER" id="PTHR43877">
    <property type="entry name" value="AMINOALKYLPHOSPHONATE N-ACETYLTRANSFERASE-RELATED-RELATED"/>
    <property type="match status" value="1"/>
</dbReference>
<dbReference type="GO" id="GO:0005840">
    <property type="term" value="C:ribosome"/>
    <property type="evidence" value="ECO:0007669"/>
    <property type="project" value="UniProtKB-KW"/>
</dbReference>
<dbReference type="RefSeq" id="WP_310140297.1">
    <property type="nucleotide sequence ID" value="NZ_JAVDTR010000007.1"/>
</dbReference>
<organism evidence="4 5">
    <name type="scientific">Paenibacillus amylolyticus</name>
    <dbReference type="NCBI Taxonomy" id="1451"/>
    <lineage>
        <taxon>Bacteria</taxon>
        <taxon>Bacillati</taxon>
        <taxon>Bacillota</taxon>
        <taxon>Bacilli</taxon>
        <taxon>Bacillales</taxon>
        <taxon>Paenibacillaceae</taxon>
        <taxon>Paenibacillus</taxon>
    </lineage>
</organism>